<dbReference type="PANTHER" id="PTHR31973:SF187">
    <property type="entry name" value="MUTATOR TRANSPOSASE MUDRA PROTEIN"/>
    <property type="match status" value="1"/>
</dbReference>
<reference evidence="1" key="1">
    <citation type="journal article" date="2007" name="PLoS ONE">
        <title>The first genome sequence of an elite grapevine cultivar (Pinot noir Vitis vinifera L.): coping with a highly heterozygous genome.</title>
        <authorList>
            <person name="Velasco R."/>
            <person name="Zharkikh A."/>
            <person name="Troggio M."/>
            <person name="Cartwright D.A."/>
            <person name="Cestaro A."/>
            <person name="Pruss D."/>
            <person name="Pindo M."/>
            <person name="FitzGerald L.M."/>
            <person name="Vezzulli S."/>
            <person name="Reid J."/>
            <person name="Malacarne G."/>
            <person name="Iliev D."/>
            <person name="Coppola G."/>
            <person name="Wardell B."/>
            <person name="Micheletti D."/>
            <person name="Macalma T."/>
            <person name="Facci M."/>
            <person name="Mitchell J.T."/>
            <person name="Perazzolli M."/>
            <person name="Eldredge G."/>
            <person name="Gatto P."/>
            <person name="Oyzerski R."/>
            <person name="Moretto M."/>
            <person name="Gutin N."/>
            <person name="Stefanini M."/>
            <person name="Chen Y."/>
            <person name="Segala C."/>
            <person name="Davenport C."/>
            <person name="Dematte L."/>
            <person name="Mraz A."/>
            <person name="Battilana J."/>
            <person name="Stormo K."/>
            <person name="Costa F."/>
            <person name="Tao Q."/>
            <person name="Si-Ammour A."/>
            <person name="Harkins T."/>
            <person name="Lackey A."/>
            <person name="Perbost C."/>
            <person name="Taillon B."/>
            <person name="Stella A."/>
            <person name="Solovyev V."/>
            <person name="Fawcett J.A."/>
            <person name="Sterck L."/>
            <person name="Vandepoele K."/>
            <person name="Grando S.M."/>
            <person name="Toppo S."/>
            <person name="Moser C."/>
            <person name="Lanchbury J."/>
            <person name="Bogden R."/>
            <person name="Skolnick M."/>
            <person name="Sgaramella V."/>
            <person name="Bhatnagar S.K."/>
            <person name="Fontana P."/>
            <person name="Gutin A."/>
            <person name="Van de Peer Y."/>
            <person name="Salamini F."/>
            <person name="Viola R."/>
        </authorList>
    </citation>
    <scope>NUCLEOTIDE SEQUENCE</scope>
</reference>
<dbReference type="AlphaFoldDB" id="A5BM73"/>
<gene>
    <name evidence="1" type="ORF">VITISV_003194</name>
</gene>
<evidence type="ECO:0008006" key="2">
    <source>
        <dbReference type="Google" id="ProtNLM"/>
    </source>
</evidence>
<proteinExistence type="predicted"/>
<organism evidence="1">
    <name type="scientific">Vitis vinifera</name>
    <name type="common">Grape</name>
    <dbReference type="NCBI Taxonomy" id="29760"/>
    <lineage>
        <taxon>Eukaryota</taxon>
        <taxon>Viridiplantae</taxon>
        <taxon>Streptophyta</taxon>
        <taxon>Embryophyta</taxon>
        <taxon>Tracheophyta</taxon>
        <taxon>Spermatophyta</taxon>
        <taxon>Magnoliopsida</taxon>
        <taxon>eudicotyledons</taxon>
        <taxon>Gunneridae</taxon>
        <taxon>Pentapetalae</taxon>
        <taxon>rosids</taxon>
        <taxon>Vitales</taxon>
        <taxon>Vitaceae</taxon>
        <taxon>Viteae</taxon>
        <taxon>Vitis</taxon>
    </lineage>
</organism>
<name>A5BM73_VITVI</name>
<sequence length="410" mass="47937">MPLEEFTQKILEKFDISLDVMRMHYTLKFNPIVIQDLKDKDDLDNVVSHNDDFANVYIVESPRVEVIEANIPNTQLAFGGVVVVEDMFRTTPKYLPRKICKDFKCDHGVELTYNQVWYLKEKAKERIYRTPSESSTFLPWLCHRLREINLKTIVKYTFDEGHFIQLFIAHVFSIQGFIMRCRPILAIDSCHLSGPYKGTLLSIIAYDADDGMIPITLGMVSSENYEDWLDINYNEAFEKLMHFNNNLARWVAKNSPDYWAMSKFLKKRWDKMTTNIIESFNAWLREERHQTIYMLLLIHIDKLVAMLDTHMHGTYKWKSVVGQKIEEKLMSNIMRSGLIVVMSYLGETFKVFTGEVYLVMDMQLNIKRSMVVEIVKVDEVSTIFVVVGSHNWMHGIFGDIFMSLVLVIMS</sequence>
<dbReference type="PANTHER" id="PTHR31973">
    <property type="entry name" value="POLYPROTEIN, PUTATIVE-RELATED"/>
    <property type="match status" value="1"/>
</dbReference>
<dbReference type="EMBL" id="AM464344">
    <property type="protein sequence ID" value="CAN68084.1"/>
    <property type="molecule type" value="Genomic_DNA"/>
</dbReference>
<evidence type="ECO:0000313" key="1">
    <source>
        <dbReference type="EMBL" id="CAN68084.1"/>
    </source>
</evidence>
<accession>A5BM73</accession>
<protein>
    <recommendedName>
        <fullName evidence="2">MULE transposase domain-containing protein</fullName>
    </recommendedName>
</protein>